<dbReference type="KEGG" id="fgi:OP10G_0620"/>
<proteinExistence type="inferred from homology"/>
<dbReference type="HOGENOM" id="CLU_045532_1_0_0"/>
<organism evidence="10 11">
    <name type="scientific">Fimbriimonas ginsengisoli Gsoil 348</name>
    <dbReference type="NCBI Taxonomy" id="661478"/>
    <lineage>
        <taxon>Bacteria</taxon>
        <taxon>Bacillati</taxon>
        <taxon>Armatimonadota</taxon>
        <taxon>Fimbriimonadia</taxon>
        <taxon>Fimbriimonadales</taxon>
        <taxon>Fimbriimonadaceae</taxon>
        <taxon>Fimbriimonas</taxon>
    </lineage>
</organism>
<dbReference type="Pfam" id="PF19279">
    <property type="entry name" value="YegS_C"/>
    <property type="match status" value="1"/>
</dbReference>
<keyword evidence="4" id="KW-0547">Nucleotide-binding</keyword>
<evidence type="ECO:0000256" key="8">
    <source>
        <dbReference type="ARBA" id="ARBA00023264"/>
    </source>
</evidence>
<dbReference type="GO" id="GO:0016301">
    <property type="term" value="F:kinase activity"/>
    <property type="evidence" value="ECO:0007669"/>
    <property type="project" value="UniProtKB-KW"/>
</dbReference>
<dbReference type="PROSITE" id="PS50146">
    <property type="entry name" value="DAGK"/>
    <property type="match status" value="1"/>
</dbReference>
<dbReference type="Gene3D" id="2.60.200.40">
    <property type="match status" value="1"/>
</dbReference>
<dbReference type="InterPro" id="IPR001206">
    <property type="entry name" value="Diacylglycerol_kinase_cat_dom"/>
</dbReference>
<keyword evidence="7" id="KW-0443">Lipid metabolism</keyword>
<comment type="cofactor">
    <cofactor evidence="1">
        <name>Mg(2+)</name>
        <dbReference type="ChEBI" id="CHEBI:18420"/>
    </cofactor>
</comment>
<evidence type="ECO:0000256" key="5">
    <source>
        <dbReference type="ARBA" id="ARBA00022777"/>
    </source>
</evidence>
<dbReference type="EMBL" id="CP007139">
    <property type="protein sequence ID" value="AIE83988.1"/>
    <property type="molecule type" value="Genomic_DNA"/>
</dbReference>
<dbReference type="InterPro" id="IPR050187">
    <property type="entry name" value="Lipid_Phosphate_FormReg"/>
</dbReference>
<sequence length="292" mass="31710">MNPCCTILMNDRAGRFKSTVSTDEMSKLLKHLDLNIAVVGTKSEAHMIAVLKELVAKRADRVALAGGDGTIHTAIQVLAGTQTSMGIVPQGTQNNFATALRLPQDLPSALRTLIEGEPLPVDLGYGCGMYFAESAGVGLFANALALYGADANKNLIRGMYAIFKIVTNLRASRIRLTVDGELINEPAVFCAAMNTYRFAQSLPIAPSAKVTDGLLDVVVLGDLHRNELIGYYRAIRKQLHVMLPKTRIIQAKSVKIESRRPLPVHVDDKIRGATPVTLECRPGILKVIVERL</sequence>
<keyword evidence="3" id="KW-0808">Transferase</keyword>
<dbReference type="Pfam" id="PF00781">
    <property type="entry name" value="DAGK_cat"/>
    <property type="match status" value="1"/>
</dbReference>
<dbReference type="Proteomes" id="UP000027982">
    <property type="component" value="Chromosome"/>
</dbReference>
<dbReference type="GO" id="GO:0008654">
    <property type="term" value="P:phospholipid biosynthetic process"/>
    <property type="evidence" value="ECO:0007669"/>
    <property type="project" value="UniProtKB-KW"/>
</dbReference>
<evidence type="ECO:0000256" key="3">
    <source>
        <dbReference type="ARBA" id="ARBA00022679"/>
    </source>
</evidence>
<keyword evidence="11" id="KW-1185">Reference proteome</keyword>
<name>A0A068NK86_FIMGI</name>
<accession>A0A068NK86</accession>
<keyword evidence="8" id="KW-1208">Phospholipid metabolism</keyword>
<dbReference type="GO" id="GO:0005524">
    <property type="term" value="F:ATP binding"/>
    <property type="evidence" value="ECO:0007669"/>
    <property type="project" value="UniProtKB-KW"/>
</dbReference>
<evidence type="ECO:0000256" key="7">
    <source>
        <dbReference type="ARBA" id="ARBA00023209"/>
    </source>
</evidence>
<reference evidence="10 11" key="1">
    <citation type="journal article" date="2014" name="PLoS ONE">
        <title>The first complete genome sequence of the class fimbriimonadia in the phylum armatimonadetes.</title>
        <authorList>
            <person name="Hu Z.Y."/>
            <person name="Wang Y.Z."/>
            <person name="Im W.T."/>
            <person name="Wang S.Y."/>
            <person name="Zhao G.P."/>
            <person name="Zheng H.J."/>
            <person name="Quan Z.X."/>
        </authorList>
    </citation>
    <scope>NUCLEOTIDE SEQUENCE [LARGE SCALE GENOMIC DNA]</scope>
    <source>
        <strain evidence="10">Gsoil 348</strain>
    </source>
</reference>
<dbReference type="eggNOG" id="COG1597">
    <property type="taxonomic scope" value="Bacteria"/>
</dbReference>
<keyword evidence="5" id="KW-0418">Kinase</keyword>
<evidence type="ECO:0000256" key="6">
    <source>
        <dbReference type="ARBA" id="ARBA00022840"/>
    </source>
</evidence>
<dbReference type="PANTHER" id="PTHR12358">
    <property type="entry name" value="SPHINGOSINE KINASE"/>
    <property type="match status" value="1"/>
</dbReference>
<comment type="similarity">
    <text evidence="2">Belongs to the diacylglycerol/lipid kinase family.</text>
</comment>
<dbReference type="STRING" id="661478.OP10G_0620"/>
<dbReference type="Gene3D" id="3.40.50.10330">
    <property type="entry name" value="Probable inorganic polyphosphate/atp-NAD kinase, domain 1"/>
    <property type="match status" value="1"/>
</dbReference>
<protein>
    <submittedName>
        <fullName evidence="10">Protein bmrU</fullName>
    </submittedName>
</protein>
<evidence type="ECO:0000313" key="11">
    <source>
        <dbReference type="Proteomes" id="UP000027982"/>
    </source>
</evidence>
<evidence type="ECO:0000256" key="1">
    <source>
        <dbReference type="ARBA" id="ARBA00001946"/>
    </source>
</evidence>
<evidence type="ECO:0000313" key="10">
    <source>
        <dbReference type="EMBL" id="AIE83988.1"/>
    </source>
</evidence>
<evidence type="ECO:0000256" key="4">
    <source>
        <dbReference type="ARBA" id="ARBA00022741"/>
    </source>
</evidence>
<dbReference type="PANTHER" id="PTHR12358:SF54">
    <property type="entry name" value="SPHINGOSINE KINASE RELATED PROTEIN"/>
    <property type="match status" value="1"/>
</dbReference>
<evidence type="ECO:0000256" key="2">
    <source>
        <dbReference type="ARBA" id="ARBA00005983"/>
    </source>
</evidence>
<dbReference type="AlphaFoldDB" id="A0A068NK86"/>
<dbReference type="InterPro" id="IPR045540">
    <property type="entry name" value="YegS/DAGK_C"/>
</dbReference>
<keyword evidence="7" id="KW-0444">Lipid biosynthesis</keyword>
<dbReference type="SUPFAM" id="SSF111331">
    <property type="entry name" value="NAD kinase/diacylglycerol kinase-like"/>
    <property type="match status" value="1"/>
</dbReference>
<dbReference type="InterPro" id="IPR017438">
    <property type="entry name" value="ATP-NAD_kinase_N"/>
</dbReference>
<keyword evidence="6" id="KW-0067">ATP-binding</keyword>
<keyword evidence="7" id="KW-0594">Phospholipid biosynthesis</keyword>
<dbReference type="OrthoDB" id="9786026at2"/>
<feature type="domain" description="DAGKc" evidence="9">
    <location>
        <begin position="1"/>
        <end position="130"/>
    </location>
</feature>
<evidence type="ECO:0000259" key="9">
    <source>
        <dbReference type="PROSITE" id="PS50146"/>
    </source>
</evidence>
<dbReference type="InterPro" id="IPR016064">
    <property type="entry name" value="NAD/diacylglycerol_kinase_sf"/>
</dbReference>
<gene>
    <name evidence="10" type="ORF">OP10G_0620</name>
</gene>